<dbReference type="Proteomes" id="UP000831534">
    <property type="component" value="Chromosome"/>
</dbReference>
<keyword evidence="1" id="KW-0472">Membrane</keyword>
<dbReference type="AlphaFoldDB" id="A0A8T9MS99"/>
<evidence type="ECO:0000313" key="4">
    <source>
        <dbReference type="Proteomes" id="UP000831534"/>
    </source>
</evidence>
<dbReference type="InterPro" id="IPR011642">
    <property type="entry name" value="Gate_dom"/>
</dbReference>
<feature type="transmembrane region" description="Helical" evidence="1">
    <location>
        <begin position="127"/>
        <end position="151"/>
    </location>
</feature>
<feature type="transmembrane region" description="Helical" evidence="1">
    <location>
        <begin position="198"/>
        <end position="216"/>
    </location>
</feature>
<feature type="transmembrane region" description="Helical" evidence="1">
    <location>
        <begin position="295"/>
        <end position="319"/>
    </location>
</feature>
<reference evidence="3" key="2">
    <citation type="submission" date="2024-09" db="EMBL/GenBank/DDBJ databases">
        <authorList>
            <person name="Veyrier F.J."/>
        </authorList>
    </citation>
    <scope>NUCLEOTIDE SEQUENCE</scope>
    <source>
        <strain evidence="3">17694</strain>
    </source>
</reference>
<feature type="transmembrane region" description="Helical" evidence="1">
    <location>
        <begin position="416"/>
        <end position="436"/>
    </location>
</feature>
<feature type="domain" description="Nucleoside transporter/FeoB GTPase Gate" evidence="2">
    <location>
        <begin position="124"/>
        <end position="221"/>
    </location>
</feature>
<dbReference type="EMBL" id="CP091521">
    <property type="protein sequence ID" value="UOP04089.2"/>
    <property type="molecule type" value="Genomic_DNA"/>
</dbReference>
<accession>A0A8T9MS99</accession>
<organism evidence="3 4">
    <name type="scientific">Conchiformibius kuhniae</name>
    <dbReference type="NCBI Taxonomy" id="211502"/>
    <lineage>
        <taxon>Bacteria</taxon>
        <taxon>Pseudomonadati</taxon>
        <taxon>Pseudomonadota</taxon>
        <taxon>Betaproteobacteria</taxon>
        <taxon>Neisseriales</taxon>
        <taxon>Neisseriaceae</taxon>
        <taxon>Conchiformibius</taxon>
    </lineage>
</organism>
<feature type="transmembrane region" description="Helical" evidence="1">
    <location>
        <begin position="331"/>
        <end position="355"/>
    </location>
</feature>
<dbReference type="RefSeq" id="WP_027009269.1">
    <property type="nucleotide sequence ID" value="NZ_CP091521.1"/>
</dbReference>
<protein>
    <submittedName>
        <fullName evidence="3">YjiH family protein</fullName>
    </submittedName>
</protein>
<keyword evidence="1" id="KW-0812">Transmembrane</keyword>
<keyword evidence="4" id="KW-1185">Reference proteome</keyword>
<name>A0A8T9MS99_9NEIS</name>
<feature type="transmembrane region" description="Helical" evidence="1">
    <location>
        <begin position="53"/>
        <end position="71"/>
    </location>
</feature>
<feature type="transmembrane region" description="Helical" evidence="1">
    <location>
        <begin position="163"/>
        <end position="183"/>
    </location>
</feature>
<feature type="transmembrane region" description="Helical" evidence="1">
    <location>
        <begin position="83"/>
        <end position="107"/>
    </location>
</feature>
<feature type="transmembrane region" description="Helical" evidence="1">
    <location>
        <begin position="12"/>
        <end position="33"/>
    </location>
</feature>
<feature type="transmembrane region" description="Helical" evidence="1">
    <location>
        <begin position="375"/>
        <end position="396"/>
    </location>
</feature>
<evidence type="ECO:0000259" key="2">
    <source>
        <dbReference type="Pfam" id="PF07670"/>
    </source>
</evidence>
<proteinExistence type="predicted"/>
<dbReference type="KEGG" id="ckh:LVJ77_06300"/>
<evidence type="ECO:0000256" key="1">
    <source>
        <dbReference type="SAM" id="Phobius"/>
    </source>
</evidence>
<feature type="transmembrane region" description="Helical" evidence="1">
    <location>
        <begin position="228"/>
        <end position="248"/>
    </location>
</feature>
<dbReference type="Pfam" id="PF07670">
    <property type="entry name" value="Gate"/>
    <property type="match status" value="1"/>
</dbReference>
<reference evidence="3" key="1">
    <citation type="journal article" date="2022" name="Res Sq">
        <title>Evolution of multicellular longitudinally dividing oral cavity symbionts (Neisseriaceae).</title>
        <authorList>
            <person name="Nyongesa S."/>
            <person name="Weber P."/>
            <person name="Bernet E."/>
            <person name="Pullido F."/>
            <person name="Nieckarz M."/>
            <person name="Delaby M."/>
            <person name="Nieves C."/>
            <person name="Viehboeck T."/>
            <person name="Krause N."/>
            <person name="Rivera-Millot A."/>
            <person name="Nakamura A."/>
            <person name="Vischer N."/>
            <person name="VanNieuwenhze M."/>
            <person name="Brun Y."/>
            <person name="Cava F."/>
            <person name="Bulgheresi S."/>
            <person name="Veyrier F."/>
        </authorList>
    </citation>
    <scope>NUCLEOTIDE SEQUENCE</scope>
    <source>
        <strain evidence="3">17694</strain>
    </source>
</reference>
<gene>
    <name evidence="3" type="ORF">LVJ77_06300</name>
</gene>
<evidence type="ECO:0000313" key="3">
    <source>
        <dbReference type="EMBL" id="UOP04089.2"/>
    </source>
</evidence>
<sequence length="437" mass="47004">METTVSRHRAVTQMLVFGILGLLMFFVPVELGGKRTILFDHAATYLVKQWRRPAEWAMLAMMAYGAFAPVWRGSWRKGLTEKILTAFKIGGFAVTLCYVSGLAPAALTDKAMLPFLYDKLGLPLAMIIPIGALVLACLVGFGLMELIGVLMEPVMRRIWKTPGYSAVDAVASFVGSYSVGLLLTDQMYRNGRYTAREAAIVATGFSTVSAAFMVVVAKTLNLMGSWGFYFWSCFAITFAVTAVCARIPPICRMDDTGSAAETPVPFRQRLSAAWEKGVSASARADKPARILAEHFAAGINMAAAILPAIMAIGLAGLLLEKHTPMFDALGVLLWPFALLGGLAEPLLAAKGMAAGLAEMFLPAILLKDADVLTRYVAAVVSVSSIIFFSALIPCILATKIPLSVPKMLLIWLQRTALSMVLAAWVGRLALALGWLAS</sequence>
<keyword evidence="1" id="KW-1133">Transmembrane helix</keyword>